<evidence type="ECO:0000313" key="1">
    <source>
        <dbReference type="EMBL" id="EKC64990.1"/>
    </source>
</evidence>
<accession>K1TF04</accession>
<sequence>FKTNVEKLKPATWYQVYGKITLQKESNVEQYSDFRLEIDNYCSNTDGADYAVDDIRMYLAPAKVQVIQEKPICDGAATGNIKLKIRAIHETLNAITGHKGQTKIYFRFVDEEGKPVEGTDESNPYYQTELVNTSDGTKIEYKSNKYGTVDVFDSEETCNQYKIDGTPMIEKDSEGETYIVISNRYYPLKVGKKYYVSVATETPDATG</sequence>
<feature type="non-terminal residue" evidence="1">
    <location>
        <position position="1"/>
    </location>
</feature>
<dbReference type="AlphaFoldDB" id="K1TF04"/>
<protein>
    <submittedName>
        <fullName evidence="1">Uncharacterized protein</fullName>
    </submittedName>
</protein>
<dbReference type="EMBL" id="AJWY01007100">
    <property type="protein sequence ID" value="EKC64990.1"/>
    <property type="molecule type" value="Genomic_DNA"/>
</dbReference>
<gene>
    <name evidence="1" type="ORF">LEA_10566</name>
</gene>
<feature type="non-terminal residue" evidence="1">
    <location>
        <position position="207"/>
    </location>
</feature>
<organism evidence="1">
    <name type="scientific">human gut metagenome</name>
    <dbReference type="NCBI Taxonomy" id="408170"/>
    <lineage>
        <taxon>unclassified sequences</taxon>
        <taxon>metagenomes</taxon>
        <taxon>organismal metagenomes</taxon>
    </lineage>
</organism>
<comment type="caution">
    <text evidence="1">The sequence shown here is derived from an EMBL/GenBank/DDBJ whole genome shotgun (WGS) entry which is preliminary data.</text>
</comment>
<proteinExistence type="predicted"/>
<name>K1TF04_9ZZZZ</name>
<reference evidence="1" key="1">
    <citation type="journal article" date="2013" name="Environ. Microbiol.">
        <title>Microbiota from the distal guts of lean and obese adolescents exhibit partial functional redundancy besides clear differences in community structure.</title>
        <authorList>
            <person name="Ferrer M."/>
            <person name="Ruiz A."/>
            <person name="Lanza F."/>
            <person name="Haange S.B."/>
            <person name="Oberbach A."/>
            <person name="Till H."/>
            <person name="Bargiela R."/>
            <person name="Campoy C."/>
            <person name="Segura M.T."/>
            <person name="Richter M."/>
            <person name="von Bergen M."/>
            <person name="Seifert J."/>
            <person name="Suarez A."/>
        </authorList>
    </citation>
    <scope>NUCLEOTIDE SEQUENCE</scope>
</reference>